<evidence type="ECO:0008006" key="4">
    <source>
        <dbReference type="Google" id="ProtNLM"/>
    </source>
</evidence>
<protein>
    <recommendedName>
        <fullName evidence="4">WD40-repeat-containing domain protein</fullName>
    </recommendedName>
</protein>
<organism evidence="2 3">
    <name type="scientific">Glomus cerebriforme</name>
    <dbReference type="NCBI Taxonomy" id="658196"/>
    <lineage>
        <taxon>Eukaryota</taxon>
        <taxon>Fungi</taxon>
        <taxon>Fungi incertae sedis</taxon>
        <taxon>Mucoromycota</taxon>
        <taxon>Glomeromycotina</taxon>
        <taxon>Glomeromycetes</taxon>
        <taxon>Glomerales</taxon>
        <taxon>Glomeraceae</taxon>
        <taxon>Glomus</taxon>
    </lineage>
</organism>
<comment type="caution">
    <text evidence="2">The sequence shown here is derived from an EMBL/GenBank/DDBJ whole genome shotgun (WGS) entry which is preliminary data.</text>
</comment>
<evidence type="ECO:0000256" key="1">
    <source>
        <dbReference type="SAM" id="MobiDB-lite"/>
    </source>
</evidence>
<proteinExistence type="predicted"/>
<dbReference type="SUPFAM" id="SSF69322">
    <property type="entry name" value="Tricorn protease domain 2"/>
    <property type="match status" value="1"/>
</dbReference>
<dbReference type="InterPro" id="IPR015943">
    <property type="entry name" value="WD40/YVTN_repeat-like_dom_sf"/>
</dbReference>
<name>A0A397SP20_9GLOM</name>
<dbReference type="EMBL" id="QKYT01000497">
    <property type="protein sequence ID" value="RIA84384.1"/>
    <property type="molecule type" value="Genomic_DNA"/>
</dbReference>
<keyword evidence="3" id="KW-1185">Reference proteome</keyword>
<feature type="compositionally biased region" description="Polar residues" evidence="1">
    <location>
        <begin position="11"/>
        <end position="22"/>
    </location>
</feature>
<dbReference type="OrthoDB" id="2433234at2759"/>
<accession>A0A397SP20</accession>
<dbReference type="STRING" id="658196.A0A397SP20"/>
<dbReference type="Gene3D" id="2.130.10.10">
    <property type="entry name" value="YVTN repeat-like/Quinoprotein amine dehydrogenase"/>
    <property type="match status" value="1"/>
</dbReference>
<sequence>MEEYEDKKYSLIQTTPSPNTNYDDMDIDTTIEMISLEYSSLPFRQVIDVATFSPNGEHIATYAAKEGKLVIWKITNREGILFEEEETVISRIEPIWHSNQNTTDLKPRDYWQHRESFASSFTQKLKMTNIDFALSNDGTHVALSLIKLPQDIEDPIPFEMVHPPPNKATKFFTYIVKTTRDRPIFRRYLMKLTGTIKFTKDSKSFVICNIEHNNFISPADEINFIYVISTDNWKIRHKLVVDNFSDTLQVIPHPWSQINTVKNSLLPGHFIFVEQWDTALLWSLSTGQLVSRFKCVQKDSFLDADASPTLFALSHNQQMLATWTSKGVLTIFLCEGGLIFASSLQNNGKIDESLAYLNRLEILWLEDDEHILTISSKGTDSTENCVQIWDIYTCEPVSKFDNIKSSCLFDPNGKNTYITFKDDLPQLHKIQTPKSFQIQHIISGLKQQMVIGKHHYLESGFNRIYQYDSKKLLYDSSQSESILPDDHPIVELRIEPWLIYTPIKSGFCLDPNMERVLFIGHYTIQIWIFKNGEKPRLQFIWCRPMKGLLQGRYTPPSKMSLFEKVVMIGTC</sequence>
<evidence type="ECO:0000313" key="3">
    <source>
        <dbReference type="Proteomes" id="UP000265703"/>
    </source>
</evidence>
<evidence type="ECO:0000313" key="2">
    <source>
        <dbReference type="EMBL" id="RIA84384.1"/>
    </source>
</evidence>
<dbReference type="AlphaFoldDB" id="A0A397SP20"/>
<gene>
    <name evidence="2" type="ORF">C1645_417056</name>
</gene>
<feature type="region of interest" description="Disordered" evidence="1">
    <location>
        <begin position="1"/>
        <end position="22"/>
    </location>
</feature>
<reference evidence="2 3" key="1">
    <citation type="submission" date="2018-06" db="EMBL/GenBank/DDBJ databases">
        <title>Comparative genomics reveals the genomic features of Rhizophagus irregularis, R. cerebriforme, R. diaphanum and Gigaspora rosea, and their symbiotic lifestyle signature.</title>
        <authorList>
            <person name="Morin E."/>
            <person name="San Clemente H."/>
            <person name="Chen E.C.H."/>
            <person name="De La Providencia I."/>
            <person name="Hainaut M."/>
            <person name="Kuo A."/>
            <person name="Kohler A."/>
            <person name="Murat C."/>
            <person name="Tang N."/>
            <person name="Roy S."/>
            <person name="Loubradou J."/>
            <person name="Henrissat B."/>
            <person name="Grigoriev I.V."/>
            <person name="Corradi N."/>
            <person name="Roux C."/>
            <person name="Martin F.M."/>
        </authorList>
    </citation>
    <scope>NUCLEOTIDE SEQUENCE [LARGE SCALE GENOMIC DNA]</scope>
    <source>
        <strain evidence="2 3">DAOM 227022</strain>
    </source>
</reference>
<dbReference type="Proteomes" id="UP000265703">
    <property type="component" value="Unassembled WGS sequence"/>
</dbReference>